<dbReference type="EMBL" id="KE747824">
    <property type="protein sequence ID" value="RMZ70454.1"/>
    <property type="molecule type" value="Genomic_DNA"/>
</dbReference>
<proteinExistence type="predicted"/>
<evidence type="ECO:0000313" key="2">
    <source>
        <dbReference type="Proteomes" id="UP000265663"/>
    </source>
</evidence>
<dbReference type="Proteomes" id="UP000265663">
    <property type="component" value="Unassembled WGS sequence"/>
</dbReference>
<keyword evidence="2" id="KW-1185">Reference proteome</keyword>
<reference evidence="1 2" key="1">
    <citation type="journal article" date="2014" name="PLoS ONE">
        <title>De novo Genome Assembly of the Fungal Plant Pathogen Pyrenophora semeniperda.</title>
        <authorList>
            <person name="Soliai M.M."/>
            <person name="Meyer S.E."/>
            <person name="Udall J.A."/>
            <person name="Elzinga D.E."/>
            <person name="Hermansen R.A."/>
            <person name="Bodily P.M."/>
            <person name="Hart A.A."/>
            <person name="Coleman C.E."/>
        </authorList>
    </citation>
    <scope>NUCLEOTIDE SEQUENCE [LARGE SCALE GENOMIC DNA]</scope>
    <source>
        <strain evidence="1 2">CCB06</strain>
        <tissue evidence="1">Mycelium</tissue>
    </source>
</reference>
<dbReference type="AlphaFoldDB" id="A0A3M7M7U4"/>
<protein>
    <submittedName>
        <fullName evidence="1">Uncharacterized protein</fullName>
    </submittedName>
</protein>
<sequence length="38" mass="4304">MKEWTYCLQLRLKMSHDAVDAHTAPGHVCTPTSFTLLT</sequence>
<accession>A0A3M7M7U4</accession>
<gene>
    <name evidence="1" type="ORF">GMOD_00000545</name>
</gene>
<evidence type="ECO:0000313" key="1">
    <source>
        <dbReference type="EMBL" id="RMZ70454.1"/>
    </source>
</evidence>
<name>A0A3M7M7U4_9PLEO</name>
<organism evidence="1 2">
    <name type="scientific">Pyrenophora seminiperda CCB06</name>
    <dbReference type="NCBI Taxonomy" id="1302712"/>
    <lineage>
        <taxon>Eukaryota</taxon>
        <taxon>Fungi</taxon>
        <taxon>Dikarya</taxon>
        <taxon>Ascomycota</taxon>
        <taxon>Pezizomycotina</taxon>
        <taxon>Dothideomycetes</taxon>
        <taxon>Pleosporomycetidae</taxon>
        <taxon>Pleosporales</taxon>
        <taxon>Pleosporineae</taxon>
        <taxon>Pleosporaceae</taxon>
        <taxon>Pyrenophora</taxon>
    </lineage>
</organism>